<dbReference type="Pfam" id="PF08281">
    <property type="entry name" value="Sigma70_r4_2"/>
    <property type="match status" value="1"/>
</dbReference>
<proteinExistence type="inferred from homology"/>
<reference evidence="7 8" key="1">
    <citation type="submission" date="2019-11" db="EMBL/GenBank/DDBJ databases">
        <title>Genome sequences of 17 halophilic strains isolated from different environments.</title>
        <authorList>
            <person name="Furrow R.E."/>
        </authorList>
    </citation>
    <scope>NUCLEOTIDE SEQUENCE [LARGE SCALE GENOMIC DNA]</scope>
    <source>
        <strain evidence="7 8">SL-4</strain>
    </source>
</reference>
<organism evidence="7 8">
    <name type="scientific">Halobacillus litoralis</name>
    <dbReference type="NCBI Taxonomy" id="45668"/>
    <lineage>
        <taxon>Bacteria</taxon>
        <taxon>Bacillati</taxon>
        <taxon>Bacillota</taxon>
        <taxon>Bacilli</taxon>
        <taxon>Bacillales</taxon>
        <taxon>Bacillaceae</taxon>
        <taxon>Halobacillus</taxon>
    </lineage>
</organism>
<dbReference type="InterPro" id="IPR013325">
    <property type="entry name" value="RNA_pol_sigma_r2"/>
</dbReference>
<keyword evidence="3" id="KW-0731">Sigma factor</keyword>
<evidence type="ECO:0000259" key="5">
    <source>
        <dbReference type="Pfam" id="PF04542"/>
    </source>
</evidence>
<dbReference type="Proteomes" id="UP000450457">
    <property type="component" value="Unassembled WGS sequence"/>
</dbReference>
<dbReference type="InterPro" id="IPR007627">
    <property type="entry name" value="RNA_pol_sigma70_r2"/>
</dbReference>
<dbReference type="Gene3D" id="1.10.1740.10">
    <property type="match status" value="1"/>
</dbReference>
<evidence type="ECO:0000313" key="8">
    <source>
        <dbReference type="Proteomes" id="UP000450457"/>
    </source>
</evidence>
<dbReference type="PANTHER" id="PTHR43133:SF62">
    <property type="entry name" value="RNA POLYMERASE SIGMA FACTOR SIGZ"/>
    <property type="match status" value="1"/>
</dbReference>
<keyword evidence="4" id="KW-0804">Transcription</keyword>
<feature type="domain" description="RNA polymerase sigma factor 70 region 4 type 2" evidence="6">
    <location>
        <begin position="123"/>
        <end position="175"/>
    </location>
</feature>
<evidence type="ECO:0000256" key="3">
    <source>
        <dbReference type="ARBA" id="ARBA00023082"/>
    </source>
</evidence>
<feature type="domain" description="RNA polymerase sigma-70 region 2" evidence="5">
    <location>
        <begin position="24"/>
        <end position="93"/>
    </location>
</feature>
<dbReference type="CDD" id="cd06171">
    <property type="entry name" value="Sigma70_r4"/>
    <property type="match status" value="1"/>
</dbReference>
<comment type="caution">
    <text evidence="7">The sequence shown here is derived from an EMBL/GenBank/DDBJ whole genome shotgun (WGS) entry which is preliminary data.</text>
</comment>
<dbReference type="Gene3D" id="1.10.10.10">
    <property type="entry name" value="Winged helix-like DNA-binding domain superfamily/Winged helix DNA-binding domain"/>
    <property type="match status" value="1"/>
</dbReference>
<dbReference type="GeneID" id="78006684"/>
<evidence type="ECO:0000256" key="2">
    <source>
        <dbReference type="ARBA" id="ARBA00023015"/>
    </source>
</evidence>
<evidence type="ECO:0000256" key="1">
    <source>
        <dbReference type="ARBA" id="ARBA00010641"/>
    </source>
</evidence>
<dbReference type="Pfam" id="PF04542">
    <property type="entry name" value="Sigma70_r2"/>
    <property type="match status" value="1"/>
</dbReference>
<dbReference type="InterPro" id="IPR013249">
    <property type="entry name" value="RNA_pol_sigma70_r4_t2"/>
</dbReference>
<dbReference type="InterPro" id="IPR014284">
    <property type="entry name" value="RNA_pol_sigma-70_dom"/>
</dbReference>
<dbReference type="InterPro" id="IPR036388">
    <property type="entry name" value="WH-like_DNA-bd_sf"/>
</dbReference>
<dbReference type="NCBIfam" id="TIGR02937">
    <property type="entry name" value="sigma70-ECF"/>
    <property type="match status" value="1"/>
</dbReference>
<dbReference type="EMBL" id="WMFA01000002">
    <property type="protein sequence ID" value="MYL70542.1"/>
    <property type="molecule type" value="Genomic_DNA"/>
</dbReference>
<dbReference type="OrthoDB" id="9784272at2"/>
<evidence type="ECO:0000256" key="4">
    <source>
        <dbReference type="ARBA" id="ARBA00023163"/>
    </source>
</evidence>
<dbReference type="GO" id="GO:0006352">
    <property type="term" value="P:DNA-templated transcription initiation"/>
    <property type="evidence" value="ECO:0007669"/>
    <property type="project" value="InterPro"/>
</dbReference>
<dbReference type="RefSeq" id="WP_160912461.1">
    <property type="nucleotide sequence ID" value="NZ_WMFA01000002.1"/>
</dbReference>
<dbReference type="SUPFAM" id="SSF88946">
    <property type="entry name" value="Sigma2 domain of RNA polymerase sigma factors"/>
    <property type="match status" value="1"/>
</dbReference>
<name>A0A845F897_9BACI</name>
<comment type="similarity">
    <text evidence="1">Belongs to the sigma-70 factor family. ECF subfamily.</text>
</comment>
<accession>A0A845F897</accession>
<dbReference type="SUPFAM" id="SSF88659">
    <property type="entry name" value="Sigma3 and sigma4 domains of RNA polymerase sigma factors"/>
    <property type="match status" value="1"/>
</dbReference>
<keyword evidence="2" id="KW-0805">Transcription regulation</keyword>
<sequence>MSKQTDLDLYERIFSKDKQALEILYTRYEKLLYYFAFQIVNDEHAAEEVMHDVFMKLWKGSRKGAYHPGRGKFSSWLLTITRNAAIDLVRKRNVTEVEWNSNDTEEKGEWNVEESLTVKEDHDYLRRAVRRLPVEQREVIQLAYMEGASQNEISEKQGIPLGTVKGRIRLALEKLRKFLKEERRNTIE</sequence>
<dbReference type="GO" id="GO:0016987">
    <property type="term" value="F:sigma factor activity"/>
    <property type="evidence" value="ECO:0007669"/>
    <property type="project" value="UniProtKB-KW"/>
</dbReference>
<evidence type="ECO:0000313" key="7">
    <source>
        <dbReference type="EMBL" id="MYL70542.1"/>
    </source>
</evidence>
<dbReference type="AlphaFoldDB" id="A0A845F897"/>
<protein>
    <submittedName>
        <fullName evidence="7">Sigma-70 family RNA polymerase sigma factor</fullName>
    </submittedName>
</protein>
<dbReference type="GO" id="GO:0003677">
    <property type="term" value="F:DNA binding"/>
    <property type="evidence" value="ECO:0007669"/>
    <property type="project" value="InterPro"/>
</dbReference>
<dbReference type="InterPro" id="IPR013324">
    <property type="entry name" value="RNA_pol_sigma_r3/r4-like"/>
</dbReference>
<gene>
    <name evidence="7" type="ORF">GLW00_06765</name>
</gene>
<evidence type="ECO:0000259" key="6">
    <source>
        <dbReference type="Pfam" id="PF08281"/>
    </source>
</evidence>
<dbReference type="PANTHER" id="PTHR43133">
    <property type="entry name" value="RNA POLYMERASE ECF-TYPE SIGMA FACTO"/>
    <property type="match status" value="1"/>
</dbReference>
<dbReference type="InterPro" id="IPR039425">
    <property type="entry name" value="RNA_pol_sigma-70-like"/>
</dbReference>